<evidence type="ECO:0000313" key="2">
    <source>
        <dbReference type="Proteomes" id="UP001595075"/>
    </source>
</evidence>
<accession>A0ABR4CSY8</accession>
<dbReference type="EMBL" id="JAZHXI010000003">
    <property type="protein sequence ID" value="KAL2073004.1"/>
    <property type="molecule type" value="Genomic_DNA"/>
</dbReference>
<sequence>MVSVIETTSI</sequence>
<dbReference type="Proteomes" id="UP001595075">
    <property type="component" value="Unassembled WGS sequence"/>
</dbReference>
<comment type="caution">
    <text evidence="1">The sequence shown here is derived from an EMBL/GenBank/DDBJ whole genome shotgun (WGS) entry which is preliminary data.</text>
</comment>
<reference evidence="1 2" key="1">
    <citation type="journal article" date="2024" name="Commun. Biol.">
        <title>Comparative genomic analysis of thermophilic fungi reveals convergent evolutionary adaptations and gene losses.</title>
        <authorList>
            <person name="Steindorff A.S."/>
            <person name="Aguilar-Pontes M.V."/>
            <person name="Robinson A.J."/>
            <person name="Andreopoulos B."/>
            <person name="LaButti K."/>
            <person name="Kuo A."/>
            <person name="Mondo S."/>
            <person name="Riley R."/>
            <person name="Otillar R."/>
            <person name="Haridas S."/>
            <person name="Lipzen A."/>
            <person name="Grimwood J."/>
            <person name="Schmutz J."/>
            <person name="Clum A."/>
            <person name="Reid I.D."/>
            <person name="Moisan M.C."/>
            <person name="Butler G."/>
            <person name="Nguyen T.T.M."/>
            <person name="Dewar K."/>
            <person name="Conant G."/>
            <person name="Drula E."/>
            <person name="Henrissat B."/>
            <person name="Hansel C."/>
            <person name="Singer S."/>
            <person name="Hutchinson M.I."/>
            <person name="de Vries R.P."/>
            <person name="Natvig D.O."/>
            <person name="Powell A.J."/>
            <person name="Tsang A."/>
            <person name="Grigoriev I.V."/>
        </authorList>
    </citation>
    <scope>NUCLEOTIDE SEQUENCE [LARGE SCALE GENOMIC DNA]</scope>
    <source>
        <strain evidence="1 2">CBS 494.80</strain>
    </source>
</reference>
<proteinExistence type="predicted"/>
<keyword evidence="2" id="KW-1185">Reference proteome</keyword>
<evidence type="ECO:0000313" key="1">
    <source>
        <dbReference type="EMBL" id="KAL2073004.1"/>
    </source>
</evidence>
<name>A0ABR4CSY8_9HELO</name>
<gene>
    <name evidence="1" type="ORF">VTL71DRAFT_10328</name>
</gene>
<protein>
    <submittedName>
        <fullName evidence="1">Uncharacterized protein</fullName>
    </submittedName>
</protein>
<organism evidence="1 2">
    <name type="scientific">Oculimacula yallundae</name>
    <dbReference type="NCBI Taxonomy" id="86028"/>
    <lineage>
        <taxon>Eukaryota</taxon>
        <taxon>Fungi</taxon>
        <taxon>Dikarya</taxon>
        <taxon>Ascomycota</taxon>
        <taxon>Pezizomycotina</taxon>
        <taxon>Leotiomycetes</taxon>
        <taxon>Helotiales</taxon>
        <taxon>Ploettnerulaceae</taxon>
        <taxon>Oculimacula</taxon>
    </lineage>
</organism>